<dbReference type="GO" id="GO:0009360">
    <property type="term" value="C:DNA polymerase III complex"/>
    <property type="evidence" value="ECO:0007669"/>
    <property type="project" value="TreeGrafter"/>
</dbReference>
<dbReference type="InterPro" id="IPR050238">
    <property type="entry name" value="DNA_Rep/Repair_Clamp_Loader"/>
</dbReference>
<dbReference type="PANTHER" id="PTHR11669:SF8">
    <property type="entry name" value="DNA POLYMERASE III SUBUNIT DELTA"/>
    <property type="match status" value="1"/>
</dbReference>
<gene>
    <name evidence="1" type="ORF">SAMN04488001_0793</name>
</gene>
<dbReference type="Pfam" id="PF13177">
    <property type="entry name" value="DNA_pol3_delta2"/>
    <property type="match status" value="1"/>
</dbReference>
<dbReference type="Gene3D" id="3.40.50.300">
    <property type="entry name" value="P-loop containing nucleotide triphosphate hydrolases"/>
    <property type="match status" value="1"/>
</dbReference>
<evidence type="ECO:0000313" key="2">
    <source>
        <dbReference type="Proteomes" id="UP000199441"/>
    </source>
</evidence>
<dbReference type="AlphaFoldDB" id="A0A1H2SF41"/>
<keyword evidence="2" id="KW-1185">Reference proteome</keyword>
<dbReference type="OrthoDB" id="9811073at2"/>
<sequence>MSDEALPTSDQIDGAPHPRETATLVGQTTAEDNFLEAFNGDRLHHAWMITGPRGVGKATLAWKLAKFLLAHPPVDPNDMFGAPPPPATLEIDAHHPIATRMTAGSEPGLFVLKRPYDADKKKFKQQITVDEVRKLKGFFSLSATEGGRRIVIVDAADDMNVSAANALLKVLEEPPADALLFLISHQPSRLLPTIRSRCRELRCVTLDAEPMSAALAATGAEVGSHSSALAELSGGSVGEALRMLNLGGLDVYADLVALAASLPKLDRTLMVQLGEKAAARGQDARYELMLRLVDVLLLRLARAGLGQPLTEAAPGELAMLARLSPDENAARAWASVSANISARAQHGRAVNLDPSALVIDMVLAMNEVAAKTAA</sequence>
<dbReference type="RefSeq" id="WP_089944735.1">
    <property type="nucleotide sequence ID" value="NZ_FNOI01000001.1"/>
</dbReference>
<reference evidence="2" key="1">
    <citation type="submission" date="2016-10" db="EMBL/GenBank/DDBJ databases">
        <authorList>
            <person name="Varghese N."/>
            <person name="Submissions S."/>
        </authorList>
    </citation>
    <scope>NUCLEOTIDE SEQUENCE [LARGE SCALE GENOMIC DNA]</scope>
    <source>
        <strain evidence="2">DSM 26922</strain>
    </source>
</reference>
<dbReference type="SUPFAM" id="SSF52540">
    <property type="entry name" value="P-loop containing nucleoside triphosphate hydrolases"/>
    <property type="match status" value="1"/>
</dbReference>
<dbReference type="STRING" id="670155.SAMN04488001_0793"/>
<dbReference type="GO" id="GO:0006261">
    <property type="term" value="P:DNA-templated DNA replication"/>
    <property type="evidence" value="ECO:0007669"/>
    <property type="project" value="TreeGrafter"/>
</dbReference>
<dbReference type="NCBIfam" id="NF005677">
    <property type="entry name" value="PRK07471.1"/>
    <property type="match status" value="1"/>
</dbReference>
<proteinExistence type="predicted"/>
<dbReference type="InterPro" id="IPR027417">
    <property type="entry name" value="P-loop_NTPase"/>
</dbReference>
<dbReference type="EMBL" id="FNOI01000001">
    <property type="protein sequence ID" value="SDW30202.1"/>
    <property type="molecule type" value="Genomic_DNA"/>
</dbReference>
<accession>A0A1H2SF41</accession>
<name>A0A1H2SF41_9RHOB</name>
<dbReference type="PANTHER" id="PTHR11669">
    <property type="entry name" value="REPLICATION FACTOR C / DNA POLYMERASE III GAMMA-TAU SUBUNIT"/>
    <property type="match status" value="1"/>
</dbReference>
<organism evidence="1 2">
    <name type="scientific">Litoreibacter albidus</name>
    <dbReference type="NCBI Taxonomy" id="670155"/>
    <lineage>
        <taxon>Bacteria</taxon>
        <taxon>Pseudomonadati</taxon>
        <taxon>Pseudomonadota</taxon>
        <taxon>Alphaproteobacteria</taxon>
        <taxon>Rhodobacterales</taxon>
        <taxon>Roseobacteraceae</taxon>
        <taxon>Litoreibacter</taxon>
    </lineage>
</organism>
<protein>
    <submittedName>
        <fullName evidence="1">DNA polymerase-3 subunit delta</fullName>
    </submittedName>
</protein>
<evidence type="ECO:0000313" key="1">
    <source>
        <dbReference type="EMBL" id="SDW30202.1"/>
    </source>
</evidence>
<dbReference type="Proteomes" id="UP000199441">
    <property type="component" value="Unassembled WGS sequence"/>
</dbReference>